<name>A0A0M3JFU2_ANISI</name>
<organism evidence="3">
    <name type="scientific">Anisakis simplex</name>
    <name type="common">Herring worm</name>
    <dbReference type="NCBI Taxonomy" id="6269"/>
    <lineage>
        <taxon>Eukaryota</taxon>
        <taxon>Metazoa</taxon>
        <taxon>Ecdysozoa</taxon>
        <taxon>Nematoda</taxon>
        <taxon>Chromadorea</taxon>
        <taxon>Rhabditida</taxon>
        <taxon>Spirurina</taxon>
        <taxon>Ascaridomorpha</taxon>
        <taxon>Ascaridoidea</taxon>
        <taxon>Anisakidae</taxon>
        <taxon>Anisakis</taxon>
        <taxon>Anisakis simplex complex</taxon>
    </lineage>
</organism>
<gene>
    <name evidence="1" type="ORF">ASIM_LOCUS6275</name>
</gene>
<dbReference type="PANTHER" id="PTHR10983:SF14">
    <property type="entry name" value="1-ACYL-SN-GLYCEROL-3-PHOSPHATE ACYLTRANSFERASE ACL-12-RELATED"/>
    <property type="match status" value="1"/>
</dbReference>
<dbReference type="GO" id="GO:0005783">
    <property type="term" value="C:endoplasmic reticulum"/>
    <property type="evidence" value="ECO:0007669"/>
    <property type="project" value="TreeGrafter"/>
</dbReference>
<evidence type="ECO:0000313" key="1">
    <source>
        <dbReference type="EMBL" id="VDK26780.1"/>
    </source>
</evidence>
<keyword evidence="2" id="KW-1185">Reference proteome</keyword>
<reference evidence="3" key="1">
    <citation type="submission" date="2017-02" db="UniProtKB">
        <authorList>
            <consortium name="WormBaseParasite"/>
        </authorList>
    </citation>
    <scope>IDENTIFICATION</scope>
</reference>
<dbReference type="OrthoDB" id="5920068at2759"/>
<dbReference type="GO" id="GO:0016746">
    <property type="term" value="F:acyltransferase activity"/>
    <property type="evidence" value="ECO:0007669"/>
    <property type="project" value="TreeGrafter"/>
</dbReference>
<sequence>MTPLGAMWLTHGNYFINGGASQRERLLNQFRDHLKNNYWKYDHGWLVMYPEGSRYYLIRESNARYAKKNGLKQFRHCALPRSGGAHAVFDVAGKCDGRFNRELCYSKIYNCFIVDQNFTHQ</sequence>
<dbReference type="GO" id="GO:0036149">
    <property type="term" value="P:phosphatidylinositol acyl-chain remodeling"/>
    <property type="evidence" value="ECO:0007669"/>
    <property type="project" value="TreeGrafter"/>
</dbReference>
<evidence type="ECO:0000313" key="3">
    <source>
        <dbReference type="WBParaSite" id="ASIM_0000649601-mRNA-1"/>
    </source>
</evidence>
<dbReference type="PANTHER" id="PTHR10983">
    <property type="entry name" value="1-ACYLGLYCEROL-3-PHOSPHATE ACYLTRANSFERASE-RELATED"/>
    <property type="match status" value="1"/>
</dbReference>
<evidence type="ECO:0000313" key="2">
    <source>
        <dbReference type="Proteomes" id="UP000267096"/>
    </source>
</evidence>
<dbReference type="AlphaFoldDB" id="A0A0M3JFU2"/>
<dbReference type="Proteomes" id="UP000267096">
    <property type="component" value="Unassembled WGS sequence"/>
</dbReference>
<dbReference type="EMBL" id="UYRR01013406">
    <property type="protein sequence ID" value="VDK26780.1"/>
    <property type="molecule type" value="Genomic_DNA"/>
</dbReference>
<accession>A0A0M3JFU2</accession>
<dbReference type="WBParaSite" id="ASIM_0000649601-mRNA-1">
    <property type="protein sequence ID" value="ASIM_0000649601-mRNA-1"/>
    <property type="gene ID" value="ASIM_0000649601"/>
</dbReference>
<reference evidence="1 2" key="2">
    <citation type="submission" date="2018-11" db="EMBL/GenBank/DDBJ databases">
        <authorList>
            <consortium name="Pathogen Informatics"/>
        </authorList>
    </citation>
    <scope>NUCLEOTIDE SEQUENCE [LARGE SCALE GENOMIC DNA]</scope>
</reference>
<proteinExistence type="predicted"/>
<protein>
    <submittedName>
        <fullName evidence="3">N-acetylmuramoyl-L-alanine amidase</fullName>
    </submittedName>
</protein>